<evidence type="ECO:0000313" key="4">
    <source>
        <dbReference type="Proteomes" id="UP000443153"/>
    </source>
</evidence>
<dbReference type="InterPro" id="IPR051534">
    <property type="entry name" value="CBASS_pafABC_assoc_protein"/>
</dbReference>
<dbReference type="EMBL" id="WKJH01000001">
    <property type="protein sequence ID" value="MRX62587.1"/>
    <property type="molecule type" value="Genomic_DNA"/>
</dbReference>
<comment type="caution">
    <text evidence="3">The sequence shown here is derived from an EMBL/GenBank/DDBJ whole genome shotgun (WGS) entry which is preliminary data.</text>
</comment>
<protein>
    <submittedName>
        <fullName evidence="3">WYL domain-containing protein</fullName>
    </submittedName>
</protein>
<evidence type="ECO:0000259" key="2">
    <source>
        <dbReference type="Pfam" id="PF25583"/>
    </source>
</evidence>
<dbReference type="OrthoDB" id="9791262at2"/>
<dbReference type="Pfam" id="PF25583">
    <property type="entry name" value="WCX"/>
    <property type="match status" value="1"/>
</dbReference>
<keyword evidence="4" id="KW-1185">Reference proteome</keyword>
<proteinExistence type="predicted"/>
<dbReference type="AlphaFoldDB" id="A0A6I2MID1"/>
<dbReference type="PROSITE" id="PS52050">
    <property type="entry name" value="WYL"/>
    <property type="match status" value="1"/>
</dbReference>
<accession>A0A6I2MID1</accession>
<evidence type="ECO:0000313" key="3">
    <source>
        <dbReference type="EMBL" id="MRX62587.1"/>
    </source>
</evidence>
<dbReference type="Proteomes" id="UP000443153">
    <property type="component" value="Unassembled WGS sequence"/>
</dbReference>
<dbReference type="PANTHER" id="PTHR34580:SF9">
    <property type="entry name" value="SLL5097 PROTEIN"/>
    <property type="match status" value="1"/>
</dbReference>
<dbReference type="InterPro" id="IPR057727">
    <property type="entry name" value="WCX_dom"/>
</dbReference>
<dbReference type="PANTHER" id="PTHR34580">
    <property type="match status" value="1"/>
</dbReference>
<evidence type="ECO:0000259" key="1">
    <source>
        <dbReference type="Pfam" id="PF13280"/>
    </source>
</evidence>
<dbReference type="Pfam" id="PF13280">
    <property type="entry name" value="WYL"/>
    <property type="match status" value="1"/>
</dbReference>
<feature type="domain" description="WCX" evidence="2">
    <location>
        <begin position="221"/>
        <end position="295"/>
    </location>
</feature>
<feature type="domain" description="WYL" evidence="1">
    <location>
        <begin position="124"/>
        <end position="188"/>
    </location>
</feature>
<organism evidence="3 4">
    <name type="scientific">Maribacter luteus</name>
    <dbReference type="NCBI Taxonomy" id="2594478"/>
    <lineage>
        <taxon>Bacteria</taxon>
        <taxon>Pseudomonadati</taxon>
        <taxon>Bacteroidota</taxon>
        <taxon>Flavobacteriia</taxon>
        <taxon>Flavobacteriales</taxon>
        <taxon>Flavobacteriaceae</taxon>
        <taxon>Maribacter</taxon>
    </lineage>
</organism>
<sequence length="303" mass="35865">MANYKLLKRLERSIYLIKNLPGISKGEILERLRNDYDQEISDRTLERDFEILKTDFGLEIQYDRSKRGYVLDDDPERIATFFKFAELSSLAEIYETGLKDYKTFQKWVIPDDSSGFYGLQNMKPILKGITLAQKIRFTKMNFFHDDSKEYIVSPFRLKEFLNRWYLIAVPDGMEEIRTFGLDRIRNVHILKKKGSKFKNIEIQLNQFREVVGLTYSLEPLQKIVLKVTNEQIKYLRSLPLHHSQVCIDDHYKDGWGRVNYELKPNYEFMAEILKLGASAVILEPLALREKITEQITIMHKLYE</sequence>
<name>A0A6I2MID1_9FLAO</name>
<gene>
    <name evidence="3" type="ORF">GJ691_00275</name>
</gene>
<dbReference type="InterPro" id="IPR026881">
    <property type="entry name" value="WYL_dom"/>
</dbReference>
<dbReference type="RefSeq" id="WP_154362586.1">
    <property type="nucleotide sequence ID" value="NZ_WKJH01000001.1"/>
</dbReference>
<reference evidence="3 4" key="1">
    <citation type="submission" date="2019-11" db="EMBL/GenBank/DDBJ databases">
        <title>Maribacter lutea sp. nov., a marine bacterium isolated from intertidal sand.</title>
        <authorList>
            <person name="Liu A."/>
        </authorList>
    </citation>
    <scope>NUCLEOTIDE SEQUENCE [LARGE SCALE GENOMIC DNA]</scope>
    <source>
        <strain evidence="3 4">RZ05</strain>
    </source>
</reference>